<feature type="transmembrane region" description="Helical" evidence="1">
    <location>
        <begin position="86"/>
        <end position="105"/>
    </location>
</feature>
<keyword evidence="1" id="KW-1133">Transmembrane helix</keyword>
<name>A0A6J7G390_9ZZZZ</name>
<dbReference type="EMBL" id="CAEZWR010000052">
    <property type="protein sequence ID" value="CAB4661694.1"/>
    <property type="molecule type" value="Genomic_DNA"/>
</dbReference>
<feature type="transmembrane region" description="Helical" evidence="1">
    <location>
        <begin position="48"/>
        <end position="65"/>
    </location>
</feature>
<gene>
    <name evidence="3" type="ORF">UFOPK1908_00090</name>
    <name evidence="4" type="ORF">UFOPK2282_00587</name>
    <name evidence="5" type="ORF">UFOPK3576_00569</name>
</gene>
<feature type="transmembrane region" description="Helical" evidence="1">
    <location>
        <begin position="12"/>
        <end position="36"/>
    </location>
</feature>
<feature type="domain" description="Potassium channel" evidence="2">
    <location>
        <begin position="93"/>
        <end position="171"/>
    </location>
</feature>
<keyword evidence="1" id="KW-0472">Membrane</keyword>
<keyword evidence="1" id="KW-0812">Transmembrane</keyword>
<organism evidence="5">
    <name type="scientific">freshwater metagenome</name>
    <dbReference type="NCBI Taxonomy" id="449393"/>
    <lineage>
        <taxon>unclassified sequences</taxon>
        <taxon>metagenomes</taxon>
        <taxon>ecological metagenomes</taxon>
    </lineage>
</organism>
<evidence type="ECO:0000259" key="2">
    <source>
        <dbReference type="Pfam" id="PF07885"/>
    </source>
</evidence>
<evidence type="ECO:0000313" key="3">
    <source>
        <dbReference type="EMBL" id="CAB4611734.1"/>
    </source>
</evidence>
<dbReference type="Pfam" id="PF07885">
    <property type="entry name" value="Ion_trans_2"/>
    <property type="match status" value="1"/>
</dbReference>
<evidence type="ECO:0000256" key="1">
    <source>
        <dbReference type="SAM" id="Phobius"/>
    </source>
</evidence>
<dbReference type="AlphaFoldDB" id="A0A6J7G390"/>
<dbReference type="EMBL" id="CAFBMO010000016">
    <property type="protein sequence ID" value="CAB4902842.1"/>
    <property type="molecule type" value="Genomic_DNA"/>
</dbReference>
<dbReference type="InterPro" id="IPR013099">
    <property type="entry name" value="K_chnl_dom"/>
</dbReference>
<proteinExistence type="predicted"/>
<protein>
    <submittedName>
        <fullName evidence="5">Unannotated protein</fullName>
    </submittedName>
</protein>
<dbReference type="Gene3D" id="1.10.287.70">
    <property type="match status" value="1"/>
</dbReference>
<feature type="transmembrane region" description="Helical" evidence="1">
    <location>
        <begin position="117"/>
        <end position="136"/>
    </location>
</feature>
<evidence type="ECO:0000313" key="5">
    <source>
        <dbReference type="EMBL" id="CAB4902842.1"/>
    </source>
</evidence>
<sequence length="190" mass="20451">MTQTPAFAHYSTWQLAGIIFGSVMRGAFGIAVILWALSLVPEQVDGSIALPIGVLCIGVVVYIYIFRRQIHKIQHARFPSLRAIEAMVLIAAAFLAIFAAVYVMQSASNPASFTEPLDHFTAFYFALTVLATVGFGDITPVSDGARMACMLQMAIDIGFIAVMLKVVSSTAQKSILARKSSKPDSESAES</sequence>
<dbReference type="SUPFAM" id="SSF81324">
    <property type="entry name" value="Voltage-gated potassium channels"/>
    <property type="match status" value="1"/>
</dbReference>
<accession>A0A6J7G390</accession>
<reference evidence="5" key="1">
    <citation type="submission" date="2020-05" db="EMBL/GenBank/DDBJ databases">
        <authorList>
            <person name="Chiriac C."/>
            <person name="Salcher M."/>
            <person name="Ghai R."/>
            <person name="Kavagutti S V."/>
        </authorList>
    </citation>
    <scope>NUCLEOTIDE SEQUENCE</scope>
</reference>
<dbReference type="EMBL" id="CAEZVB010000001">
    <property type="protein sequence ID" value="CAB4611734.1"/>
    <property type="molecule type" value="Genomic_DNA"/>
</dbReference>
<evidence type="ECO:0000313" key="4">
    <source>
        <dbReference type="EMBL" id="CAB4661694.1"/>
    </source>
</evidence>